<comment type="similarity">
    <text evidence="2">Belongs to the bacterial solute-binding protein 5 family.</text>
</comment>
<keyword evidence="5" id="KW-1133">Transmembrane helix</keyword>
<evidence type="ECO:0000256" key="2">
    <source>
        <dbReference type="ARBA" id="ARBA00005695"/>
    </source>
</evidence>
<evidence type="ECO:0000259" key="7">
    <source>
        <dbReference type="Pfam" id="PF00496"/>
    </source>
</evidence>
<dbReference type="InterPro" id="IPR039424">
    <property type="entry name" value="SBP_5"/>
</dbReference>
<evidence type="ECO:0000256" key="5">
    <source>
        <dbReference type="SAM" id="Phobius"/>
    </source>
</evidence>
<dbReference type="Pfam" id="PF00496">
    <property type="entry name" value="SBP_bac_5"/>
    <property type="match status" value="1"/>
</dbReference>
<evidence type="ECO:0000256" key="1">
    <source>
        <dbReference type="ARBA" id="ARBA00004196"/>
    </source>
</evidence>
<comment type="caution">
    <text evidence="8">The sequence shown here is derived from an EMBL/GenBank/DDBJ whole genome shotgun (WGS) entry which is preliminary data.</text>
</comment>
<dbReference type="RefSeq" id="WP_323328007.1">
    <property type="nucleotide sequence ID" value="NZ_JAYFSI010000003.1"/>
</dbReference>
<evidence type="ECO:0000313" key="9">
    <source>
        <dbReference type="Proteomes" id="UP001304298"/>
    </source>
</evidence>
<accession>A0ABU5R4M1</accession>
<dbReference type="SUPFAM" id="SSF53850">
    <property type="entry name" value="Periplasmic binding protein-like II"/>
    <property type="match status" value="1"/>
</dbReference>
<feature type="chain" id="PRO_5045686727" evidence="6">
    <location>
        <begin position="39"/>
        <end position="610"/>
    </location>
</feature>
<dbReference type="Proteomes" id="UP001304298">
    <property type="component" value="Unassembled WGS sequence"/>
</dbReference>
<dbReference type="InterPro" id="IPR030678">
    <property type="entry name" value="Peptide/Ni-bd"/>
</dbReference>
<dbReference type="Gene3D" id="3.40.190.10">
    <property type="entry name" value="Periplasmic binding protein-like II"/>
    <property type="match status" value="1"/>
</dbReference>
<keyword evidence="9" id="KW-1185">Reference proteome</keyword>
<keyword evidence="4 6" id="KW-0732">Signal</keyword>
<proteinExistence type="inferred from homology"/>
<keyword evidence="5" id="KW-0812">Transmembrane</keyword>
<evidence type="ECO:0000256" key="6">
    <source>
        <dbReference type="SAM" id="SignalP"/>
    </source>
</evidence>
<evidence type="ECO:0000256" key="4">
    <source>
        <dbReference type="ARBA" id="ARBA00022729"/>
    </source>
</evidence>
<sequence length="610" mass="65846">MGWFLVHFHGRVGRFGRVAAVLAAAALAAIPLAAPAQAQQGKVLRVALTTGIDHLNPFTASLAASTQVGRFVYEFLTIPSAETAQASPALAESWTPSPDKLTWTFKIRSGAKWSDGQPVTAKDAAFTFNRMLTDENARTANGSYVTNFDTVTAPDDTTLVIKTKTVQSDMNLLDVPIVPEHVWAPIKDLNDPKTDDISVVGVGDGPYQLTEYKQNEYVKFKANKNYWRGAPKVDELQLLIFKDAEAAVNALRQGEVDVINRLTPTQFDSLNGQPNIATNAAPSRRYDEISLNFGVQNNQNQPIGNGNPALKDIRLRKAIVQAIDKQTIVDRVAGGHAELGTGIVPPIYKAYHWEPQGAEQVKFDTAAANTALDQAGYVKGGDGVRTAPGGAKLELRLTGHSNRPYDQRLAQYVSGWLKDIGITVKQELVSDDELNDRTTAGNYDLAISGYATNPDPDSALQLHTCAARPNAQGKGATTDTFFCDPEFDALRAKQLTETDDAQRATTVKQAQARLASQAVNVVLDYQNALEAYRSDKFSGFTTQPQPKGAILEQSGYWGVYGATPAGTEATADSGSSGTVVWIVVGVIVVVIVVGGLVIISRRNKTSEDRE</sequence>
<keyword evidence="5" id="KW-0472">Membrane</keyword>
<organism evidence="8 9">
    <name type="scientific">Amycolatopsis heterodermiae</name>
    <dbReference type="NCBI Taxonomy" id="3110235"/>
    <lineage>
        <taxon>Bacteria</taxon>
        <taxon>Bacillati</taxon>
        <taxon>Actinomycetota</taxon>
        <taxon>Actinomycetes</taxon>
        <taxon>Pseudonocardiales</taxon>
        <taxon>Pseudonocardiaceae</taxon>
        <taxon>Amycolatopsis</taxon>
    </lineage>
</organism>
<dbReference type="InterPro" id="IPR000914">
    <property type="entry name" value="SBP_5_dom"/>
</dbReference>
<gene>
    <name evidence="8" type="ORF">VA596_16540</name>
</gene>
<feature type="domain" description="Solute-binding protein family 5" evidence="7">
    <location>
        <begin position="87"/>
        <end position="462"/>
    </location>
</feature>
<feature type="transmembrane region" description="Helical" evidence="5">
    <location>
        <begin position="579"/>
        <end position="599"/>
    </location>
</feature>
<protein>
    <submittedName>
        <fullName evidence="8">ABC transporter substrate-binding protein</fullName>
    </submittedName>
</protein>
<dbReference type="PANTHER" id="PTHR30290:SF10">
    <property type="entry name" value="PERIPLASMIC OLIGOPEPTIDE-BINDING PROTEIN-RELATED"/>
    <property type="match status" value="1"/>
</dbReference>
<dbReference type="PIRSF" id="PIRSF002741">
    <property type="entry name" value="MppA"/>
    <property type="match status" value="1"/>
</dbReference>
<dbReference type="CDD" id="cd00995">
    <property type="entry name" value="PBP2_NikA_DppA_OppA_like"/>
    <property type="match status" value="1"/>
</dbReference>
<name>A0ABU5R4M1_9PSEU</name>
<reference evidence="8 9" key="1">
    <citation type="submission" date="2023-12" db="EMBL/GenBank/DDBJ databases">
        <title>Amycolatopsis sp. V23-08.</title>
        <authorList>
            <person name="Somphong A."/>
        </authorList>
    </citation>
    <scope>NUCLEOTIDE SEQUENCE [LARGE SCALE GENOMIC DNA]</scope>
    <source>
        <strain evidence="8 9">V23-08</strain>
    </source>
</reference>
<evidence type="ECO:0000313" key="8">
    <source>
        <dbReference type="EMBL" id="MEA5361155.1"/>
    </source>
</evidence>
<dbReference type="EMBL" id="JAYFSI010000003">
    <property type="protein sequence ID" value="MEA5361155.1"/>
    <property type="molecule type" value="Genomic_DNA"/>
</dbReference>
<evidence type="ECO:0000256" key="3">
    <source>
        <dbReference type="ARBA" id="ARBA00022448"/>
    </source>
</evidence>
<keyword evidence="3" id="KW-0813">Transport</keyword>
<dbReference type="Gene3D" id="3.10.105.10">
    <property type="entry name" value="Dipeptide-binding Protein, Domain 3"/>
    <property type="match status" value="1"/>
</dbReference>
<dbReference type="PANTHER" id="PTHR30290">
    <property type="entry name" value="PERIPLASMIC BINDING COMPONENT OF ABC TRANSPORTER"/>
    <property type="match status" value="1"/>
</dbReference>
<comment type="subcellular location">
    <subcellularLocation>
        <location evidence="1">Cell envelope</location>
    </subcellularLocation>
</comment>
<feature type="signal peptide" evidence="6">
    <location>
        <begin position="1"/>
        <end position="38"/>
    </location>
</feature>